<accession>H5XEV9</accession>
<reference evidence="1 2" key="1">
    <citation type="submission" date="2011-11" db="EMBL/GenBank/DDBJ databases">
        <title>The Noncontiguous Finished sequence of Saccharomonospora cyanea NA-134.</title>
        <authorList>
            <consortium name="US DOE Joint Genome Institute"/>
            <person name="Lucas S."/>
            <person name="Han J."/>
            <person name="Lapidus A."/>
            <person name="Cheng J.-F."/>
            <person name="Goodwin L."/>
            <person name="Pitluck S."/>
            <person name="Peters L."/>
            <person name="Ovchinnikova G."/>
            <person name="Lu M."/>
            <person name="Detter J.C."/>
            <person name="Han C."/>
            <person name="Tapia R."/>
            <person name="Land M."/>
            <person name="Hauser L."/>
            <person name="Kyrpides N."/>
            <person name="Ivanova N."/>
            <person name="Pagani I."/>
            <person name="Brambilla E.-M."/>
            <person name="Klenk H.-P."/>
            <person name="Woyke T."/>
        </authorList>
    </citation>
    <scope>NUCLEOTIDE SEQUENCE [LARGE SCALE GENOMIC DNA]</scope>
    <source>
        <strain evidence="1 2">NA-134</strain>
    </source>
</reference>
<dbReference type="AlphaFoldDB" id="H5XEV9"/>
<sequence>MHNEHIAASFDSFTRRPKPNYTGVEVAEEIRGIASPSEAVYVPQAAPPPFAMPSPQDLLLFRADVGNAVLGQATREGDGFAFDAETLERLANKWEDFTRRYRETLLLARDIVLAEGPGLDYASVGHAEKVRESGDALREALEERVKYCADMRDKFLAALGGYTDAENDAEATVTQEKGKFE</sequence>
<dbReference type="HOGENOM" id="CLU_127675_0_0_11"/>
<protein>
    <submittedName>
        <fullName evidence="1">Uncharacterized protein</fullName>
    </submittedName>
</protein>
<dbReference type="EMBL" id="CM001440">
    <property type="protein sequence ID" value="EHR59341.1"/>
    <property type="molecule type" value="Genomic_DNA"/>
</dbReference>
<evidence type="ECO:0000313" key="2">
    <source>
        <dbReference type="Proteomes" id="UP000002791"/>
    </source>
</evidence>
<dbReference type="eggNOG" id="ENOG502ZJJ7">
    <property type="taxonomic scope" value="Bacteria"/>
</dbReference>
<dbReference type="STRING" id="882082.SaccyDRAFT_0407"/>
<evidence type="ECO:0000313" key="1">
    <source>
        <dbReference type="EMBL" id="EHR59341.1"/>
    </source>
</evidence>
<organism evidence="1 2">
    <name type="scientific">Saccharomonospora cyanea NA-134</name>
    <dbReference type="NCBI Taxonomy" id="882082"/>
    <lineage>
        <taxon>Bacteria</taxon>
        <taxon>Bacillati</taxon>
        <taxon>Actinomycetota</taxon>
        <taxon>Actinomycetes</taxon>
        <taxon>Pseudonocardiales</taxon>
        <taxon>Pseudonocardiaceae</taxon>
        <taxon>Saccharomonospora</taxon>
    </lineage>
</organism>
<keyword evidence="2" id="KW-1185">Reference proteome</keyword>
<gene>
    <name evidence="1" type="ORF">SaccyDRAFT_0407</name>
</gene>
<proteinExistence type="predicted"/>
<name>H5XEV9_9PSEU</name>
<dbReference type="Proteomes" id="UP000002791">
    <property type="component" value="Chromosome"/>
</dbReference>